<evidence type="ECO:0000313" key="1">
    <source>
        <dbReference type="EMBL" id="GGK40743.1"/>
    </source>
</evidence>
<accession>A0A917QB59</accession>
<protein>
    <submittedName>
        <fullName evidence="1">Uncharacterized protein</fullName>
    </submittedName>
</protein>
<dbReference type="Proteomes" id="UP000612956">
    <property type="component" value="Unassembled WGS sequence"/>
</dbReference>
<dbReference type="AlphaFoldDB" id="A0A917QB59"/>
<evidence type="ECO:0000313" key="2">
    <source>
        <dbReference type="Proteomes" id="UP000612956"/>
    </source>
</evidence>
<proteinExistence type="predicted"/>
<sequence length="75" mass="8546">MNPTIIRNRGQRVSLAKHCDRDGCDSWQHIDAEPSDWAELHFVDDVRHFCSIDCVMNWAAANSQPSETIVVTDPH</sequence>
<name>A0A917QB59_9NOCA</name>
<gene>
    <name evidence="1" type="ORF">GCM10011591_10430</name>
</gene>
<reference evidence="1" key="2">
    <citation type="submission" date="2020-09" db="EMBL/GenBank/DDBJ databases">
        <authorList>
            <person name="Sun Q."/>
            <person name="Zhou Y."/>
        </authorList>
    </citation>
    <scope>NUCLEOTIDE SEQUENCE</scope>
    <source>
        <strain evidence="1">CGMCC 4.7278</strain>
    </source>
</reference>
<organism evidence="1 2">
    <name type="scientific">Nocardia camponoti</name>
    <dbReference type="NCBI Taxonomy" id="1616106"/>
    <lineage>
        <taxon>Bacteria</taxon>
        <taxon>Bacillati</taxon>
        <taxon>Actinomycetota</taxon>
        <taxon>Actinomycetes</taxon>
        <taxon>Mycobacteriales</taxon>
        <taxon>Nocardiaceae</taxon>
        <taxon>Nocardia</taxon>
    </lineage>
</organism>
<keyword evidence="2" id="KW-1185">Reference proteome</keyword>
<dbReference type="EMBL" id="BMMW01000001">
    <property type="protein sequence ID" value="GGK40743.1"/>
    <property type="molecule type" value="Genomic_DNA"/>
</dbReference>
<reference evidence="1" key="1">
    <citation type="journal article" date="2014" name="Int. J. Syst. Evol. Microbiol.">
        <title>Complete genome sequence of Corynebacterium casei LMG S-19264T (=DSM 44701T), isolated from a smear-ripened cheese.</title>
        <authorList>
            <consortium name="US DOE Joint Genome Institute (JGI-PGF)"/>
            <person name="Walter F."/>
            <person name="Albersmeier A."/>
            <person name="Kalinowski J."/>
            <person name="Ruckert C."/>
        </authorList>
    </citation>
    <scope>NUCLEOTIDE SEQUENCE</scope>
    <source>
        <strain evidence="1">CGMCC 4.7278</strain>
    </source>
</reference>
<comment type="caution">
    <text evidence="1">The sequence shown here is derived from an EMBL/GenBank/DDBJ whole genome shotgun (WGS) entry which is preliminary data.</text>
</comment>